<sequence length="496" mass="58853">MSSSSSDDIWNCPEIDFFLPNERKQLKYAYQNYIMNTKQLENNKTFVQSKLQLFQLFIRTYPINIRSFSLFHQQQQKCFVEKLFYLILNSVDMTHFQTFNIQSIITLSSEFEKYQRYTNKSIVNTGKLNAVIQFVLSFSSSTTISFSINNLFYLLLNDMSDFSGKSVDRISELLRTYHFMTYGHTINKNYLVATVDNGLNTANYCNPLVYMLYENFLSNNYVYKCNNVHLLLLDCNSLLPSSKQQLLVKPLSLYTIIQNLSFLLLGLQLEDFPSNDVYLNLSADNCYNIKLTIRYLVYLYQHHQLTIEFPLRSIDKQIVVLLIHSIIINNQTYEKIKHLLDLLIKYIHYRQIKSTLKFLCDKQLFQQYIIETMSYFLALNKKFDDEYDEHDNENKCGLKENQFKLISNKHYSVNIYEAILLPYFEYFNTFHQLFDINLKTSSPPSQYNIDINDSHVVYTKFYQMINSLVDYLNDKDEETDEIDIKQMQTMFIMSTQ</sequence>
<organism evidence="1 3">
    <name type="scientific">Didymodactylos carnosus</name>
    <dbReference type="NCBI Taxonomy" id="1234261"/>
    <lineage>
        <taxon>Eukaryota</taxon>
        <taxon>Metazoa</taxon>
        <taxon>Spiralia</taxon>
        <taxon>Gnathifera</taxon>
        <taxon>Rotifera</taxon>
        <taxon>Eurotatoria</taxon>
        <taxon>Bdelloidea</taxon>
        <taxon>Philodinida</taxon>
        <taxon>Philodinidae</taxon>
        <taxon>Didymodactylos</taxon>
    </lineage>
</organism>
<comment type="caution">
    <text evidence="1">The sequence shown here is derived from an EMBL/GenBank/DDBJ whole genome shotgun (WGS) entry which is preliminary data.</text>
</comment>
<dbReference type="EMBL" id="CAJOBC010000457">
    <property type="protein sequence ID" value="CAF3588724.1"/>
    <property type="molecule type" value="Genomic_DNA"/>
</dbReference>
<reference evidence="1" key="1">
    <citation type="submission" date="2021-02" db="EMBL/GenBank/DDBJ databases">
        <authorList>
            <person name="Nowell W R."/>
        </authorList>
    </citation>
    <scope>NUCLEOTIDE SEQUENCE</scope>
</reference>
<name>A0A813SP86_9BILA</name>
<dbReference type="AlphaFoldDB" id="A0A813SP86"/>
<protein>
    <submittedName>
        <fullName evidence="1">Uncharacterized protein</fullName>
    </submittedName>
</protein>
<dbReference type="EMBL" id="CAJNOQ010000457">
    <property type="protein sequence ID" value="CAF0803477.1"/>
    <property type="molecule type" value="Genomic_DNA"/>
</dbReference>
<keyword evidence="3" id="KW-1185">Reference proteome</keyword>
<gene>
    <name evidence="1" type="ORF">GPM918_LOCUS3644</name>
    <name evidence="2" type="ORF">SRO942_LOCUS3644</name>
</gene>
<dbReference type="Proteomes" id="UP000681722">
    <property type="component" value="Unassembled WGS sequence"/>
</dbReference>
<dbReference type="Proteomes" id="UP000663829">
    <property type="component" value="Unassembled WGS sequence"/>
</dbReference>
<evidence type="ECO:0000313" key="2">
    <source>
        <dbReference type="EMBL" id="CAF3588724.1"/>
    </source>
</evidence>
<evidence type="ECO:0000313" key="1">
    <source>
        <dbReference type="EMBL" id="CAF0803477.1"/>
    </source>
</evidence>
<dbReference type="OrthoDB" id="10018668at2759"/>
<evidence type="ECO:0000313" key="3">
    <source>
        <dbReference type="Proteomes" id="UP000663829"/>
    </source>
</evidence>
<accession>A0A813SP86</accession>
<proteinExistence type="predicted"/>